<protein>
    <submittedName>
        <fullName evidence="1">Uncharacterized protein</fullName>
    </submittedName>
</protein>
<keyword evidence="2" id="KW-1185">Reference proteome</keyword>
<reference evidence="1 2" key="1">
    <citation type="journal article" date="2018" name="Biotechnol. Biofuels">
        <title>Integrative visual omics of the white-rot fungus Polyporus brumalis exposes the biotechnological potential of its oxidative enzymes for delignifying raw plant biomass.</title>
        <authorList>
            <person name="Miyauchi S."/>
            <person name="Rancon A."/>
            <person name="Drula E."/>
            <person name="Hage H."/>
            <person name="Chaduli D."/>
            <person name="Favel A."/>
            <person name="Grisel S."/>
            <person name="Henrissat B."/>
            <person name="Herpoel-Gimbert I."/>
            <person name="Ruiz-Duenas F.J."/>
            <person name="Chevret D."/>
            <person name="Hainaut M."/>
            <person name="Lin J."/>
            <person name="Wang M."/>
            <person name="Pangilinan J."/>
            <person name="Lipzen A."/>
            <person name="Lesage-Meessen L."/>
            <person name="Navarro D."/>
            <person name="Riley R."/>
            <person name="Grigoriev I.V."/>
            <person name="Zhou S."/>
            <person name="Raouche S."/>
            <person name="Rosso M.N."/>
        </authorList>
    </citation>
    <scope>NUCLEOTIDE SEQUENCE [LARGE SCALE GENOMIC DNA]</scope>
    <source>
        <strain evidence="1 2">BRFM 1820</strain>
    </source>
</reference>
<gene>
    <name evidence="1" type="ORF">OH76DRAFT_1482124</name>
</gene>
<evidence type="ECO:0000313" key="2">
    <source>
        <dbReference type="Proteomes" id="UP000256964"/>
    </source>
</evidence>
<name>A0A371DDY0_9APHY</name>
<proteinExistence type="predicted"/>
<organism evidence="1 2">
    <name type="scientific">Lentinus brumalis</name>
    <dbReference type="NCBI Taxonomy" id="2498619"/>
    <lineage>
        <taxon>Eukaryota</taxon>
        <taxon>Fungi</taxon>
        <taxon>Dikarya</taxon>
        <taxon>Basidiomycota</taxon>
        <taxon>Agaricomycotina</taxon>
        <taxon>Agaricomycetes</taxon>
        <taxon>Polyporales</taxon>
        <taxon>Polyporaceae</taxon>
        <taxon>Lentinus</taxon>
    </lineage>
</organism>
<dbReference type="AlphaFoldDB" id="A0A371DDY0"/>
<dbReference type="EMBL" id="KZ857398">
    <property type="protein sequence ID" value="RDX50718.1"/>
    <property type="molecule type" value="Genomic_DNA"/>
</dbReference>
<dbReference type="Proteomes" id="UP000256964">
    <property type="component" value="Unassembled WGS sequence"/>
</dbReference>
<sequence length="91" mass="10163">MSGHSVTSIPQNNILDLFASIPPESLSGVRNLIDVNANEDGWVWNSESRQHWKLAGKDWQEFSSRFQNRADIRSRSAGPFQSVDIAPIPGQ</sequence>
<accession>A0A371DDY0</accession>
<evidence type="ECO:0000313" key="1">
    <source>
        <dbReference type="EMBL" id="RDX50718.1"/>
    </source>
</evidence>